<dbReference type="SUPFAM" id="SSF88713">
    <property type="entry name" value="Glycoside hydrolase/deacetylase"/>
    <property type="match status" value="1"/>
</dbReference>
<dbReference type="EC" id="3.-.-.-" evidence="5"/>
<keyword evidence="2 3" id="KW-0732">Signal</keyword>
<organism evidence="5 6">
    <name type="scientific">Streptomyces lancefieldiae</name>
    <dbReference type="NCBI Taxonomy" id="3075520"/>
    <lineage>
        <taxon>Bacteria</taxon>
        <taxon>Bacillati</taxon>
        <taxon>Actinomycetota</taxon>
        <taxon>Actinomycetes</taxon>
        <taxon>Kitasatosporales</taxon>
        <taxon>Streptomycetaceae</taxon>
        <taxon>Streptomyces</taxon>
    </lineage>
</organism>
<dbReference type="CDD" id="cd10918">
    <property type="entry name" value="CE4_NodB_like_5s_6s"/>
    <property type="match status" value="1"/>
</dbReference>
<evidence type="ECO:0000256" key="1">
    <source>
        <dbReference type="ARBA" id="ARBA00004613"/>
    </source>
</evidence>
<dbReference type="Proteomes" id="UP001180724">
    <property type="component" value="Unassembled WGS sequence"/>
</dbReference>
<evidence type="ECO:0000256" key="2">
    <source>
        <dbReference type="ARBA" id="ARBA00022729"/>
    </source>
</evidence>
<dbReference type="PANTHER" id="PTHR34216:SF3">
    <property type="entry name" value="POLY-BETA-1,6-N-ACETYL-D-GLUCOSAMINE N-DEACETYLASE"/>
    <property type="match status" value="1"/>
</dbReference>
<evidence type="ECO:0000313" key="5">
    <source>
        <dbReference type="EMBL" id="MDT0612898.1"/>
    </source>
</evidence>
<evidence type="ECO:0000256" key="3">
    <source>
        <dbReference type="SAM" id="SignalP"/>
    </source>
</evidence>
<keyword evidence="5" id="KW-0378">Hydrolase</keyword>
<feature type="domain" description="NodB homology" evidence="4">
    <location>
        <begin position="129"/>
        <end position="260"/>
    </location>
</feature>
<proteinExistence type="predicted"/>
<protein>
    <submittedName>
        <fullName evidence="5">Polysaccharide deacetylase family protein</fullName>
        <ecNumber evidence="5">3.-.-.-</ecNumber>
    </submittedName>
</protein>
<dbReference type="GO" id="GO:0016787">
    <property type="term" value="F:hydrolase activity"/>
    <property type="evidence" value="ECO:0007669"/>
    <property type="project" value="UniProtKB-KW"/>
</dbReference>
<dbReference type="InterPro" id="IPR011330">
    <property type="entry name" value="Glyco_hydro/deAcase_b/a-brl"/>
</dbReference>
<dbReference type="PROSITE" id="PS51677">
    <property type="entry name" value="NODB"/>
    <property type="match status" value="1"/>
</dbReference>
<feature type="signal peptide" evidence="3">
    <location>
        <begin position="1"/>
        <end position="32"/>
    </location>
</feature>
<gene>
    <name evidence="5" type="ORF">RM812_22145</name>
</gene>
<dbReference type="RefSeq" id="WP_311574974.1">
    <property type="nucleotide sequence ID" value="NZ_JAVRFH010000023.1"/>
</dbReference>
<dbReference type="PANTHER" id="PTHR34216">
    <property type="match status" value="1"/>
</dbReference>
<name>A0ABU3AUW5_9ACTN</name>
<evidence type="ECO:0000313" key="6">
    <source>
        <dbReference type="Proteomes" id="UP001180724"/>
    </source>
</evidence>
<dbReference type="Gene3D" id="3.20.20.370">
    <property type="entry name" value="Glycoside hydrolase/deacetylase"/>
    <property type="match status" value="1"/>
</dbReference>
<evidence type="ECO:0000259" key="4">
    <source>
        <dbReference type="PROSITE" id="PS51677"/>
    </source>
</evidence>
<comment type="caution">
    <text evidence="5">The sequence shown here is derived from an EMBL/GenBank/DDBJ whole genome shotgun (WGS) entry which is preliminary data.</text>
</comment>
<dbReference type="Pfam" id="PF01522">
    <property type="entry name" value="Polysacc_deac_1"/>
    <property type="match status" value="1"/>
</dbReference>
<feature type="chain" id="PRO_5045292042" evidence="3">
    <location>
        <begin position="33"/>
        <end position="506"/>
    </location>
</feature>
<keyword evidence="6" id="KW-1185">Reference proteome</keyword>
<dbReference type="EMBL" id="JAVRFH010000023">
    <property type="protein sequence ID" value="MDT0612898.1"/>
    <property type="molecule type" value="Genomic_DNA"/>
</dbReference>
<dbReference type="InterPro" id="IPR051398">
    <property type="entry name" value="Polysacch_Deacetylase"/>
</dbReference>
<reference evidence="5" key="1">
    <citation type="submission" date="2024-05" db="EMBL/GenBank/DDBJ databases">
        <title>30 novel species of actinomycetes from the DSMZ collection.</title>
        <authorList>
            <person name="Nouioui I."/>
        </authorList>
    </citation>
    <scope>NUCLEOTIDE SEQUENCE</scope>
    <source>
        <strain evidence="5">DSM 40712</strain>
    </source>
</reference>
<sequence>MNGHRPSLFRPGRRPLLRAVLALLALAVPALAFTTAWQYDSYRRAVAHQAAPPAPSSGAPVRGAGASPAREAPVVLAYHDVGPETNSHYTVSPQRFDAHLRALREAGYRTLTTGEFTEFLRTGRTPAPRSVYLTFDDGTHGLWVHADPILARHRMKAAAYLITGQVGTHRPYYLSWAEIERMARSGRWDFQAHTDRSHVRSVVDATGRKAPVLTNRLWLEGERRLESEREYRLRVEADLDRSIDAFARRGLPRPELFAYPFSETRQGTNLGPNGFGALRTMLRERFTAALTNSSSRPLPPGRRAAAAGEVQRLEVTRDTTSTALLRELARWTPVAPADVHRPLERPDDWRFPKSAEEIGIGALTGEDPHPRRTYVWADHRPIATADWTTYRVRATVTGLRGPATGAGLTVRVGSEHPAFVSLGRGTARLGERGTKGKRCELDPSGTHELRVSVTPEEVRVSVDGRLCGKLRSHWRTDAHGAGGFSLNVRNEDGSGPWPRFTSLTVK</sequence>
<accession>A0ABU3AUW5</accession>
<comment type="subcellular location">
    <subcellularLocation>
        <location evidence="1">Secreted</location>
    </subcellularLocation>
</comment>
<dbReference type="InterPro" id="IPR002509">
    <property type="entry name" value="NODB_dom"/>
</dbReference>